<evidence type="ECO:0000256" key="1">
    <source>
        <dbReference type="SAM" id="MobiDB-lite"/>
    </source>
</evidence>
<dbReference type="EMBL" id="CADCVQ010000056">
    <property type="protein sequence ID" value="CAA9487875.1"/>
    <property type="molecule type" value="Genomic_DNA"/>
</dbReference>
<name>A0A6J4S8F1_9ACTN</name>
<gene>
    <name evidence="2" type="ORF">AVDCRST_MAG67-1160</name>
</gene>
<protein>
    <submittedName>
        <fullName evidence="2">Uncharacterized protein</fullName>
    </submittedName>
</protein>
<evidence type="ECO:0000313" key="2">
    <source>
        <dbReference type="EMBL" id="CAA9487875.1"/>
    </source>
</evidence>
<accession>A0A6J4S8F1</accession>
<reference evidence="2" key="1">
    <citation type="submission" date="2020-02" db="EMBL/GenBank/DDBJ databases">
        <authorList>
            <person name="Meier V. D."/>
        </authorList>
    </citation>
    <scope>NUCLEOTIDE SEQUENCE</scope>
    <source>
        <strain evidence="2">AVDCRST_MAG67</strain>
    </source>
</reference>
<feature type="non-terminal residue" evidence="2">
    <location>
        <position position="1"/>
    </location>
</feature>
<sequence length="43" mass="4434">EPHAGRDLHGAALARRGAARRAARAGAGTRRPPGRAAEHRAAL</sequence>
<feature type="non-terminal residue" evidence="2">
    <location>
        <position position="43"/>
    </location>
</feature>
<feature type="compositionally biased region" description="Low complexity" evidence="1">
    <location>
        <begin position="24"/>
        <end position="35"/>
    </location>
</feature>
<dbReference type="AlphaFoldDB" id="A0A6J4S8F1"/>
<proteinExistence type="predicted"/>
<organism evidence="2">
    <name type="scientific">uncultured Solirubrobacteraceae bacterium</name>
    <dbReference type="NCBI Taxonomy" id="1162706"/>
    <lineage>
        <taxon>Bacteria</taxon>
        <taxon>Bacillati</taxon>
        <taxon>Actinomycetota</taxon>
        <taxon>Thermoleophilia</taxon>
        <taxon>Solirubrobacterales</taxon>
        <taxon>Solirubrobacteraceae</taxon>
        <taxon>environmental samples</taxon>
    </lineage>
</organism>
<feature type="region of interest" description="Disordered" evidence="1">
    <location>
        <begin position="1"/>
        <end position="43"/>
    </location>
</feature>